<proteinExistence type="predicted"/>
<reference evidence="1" key="1">
    <citation type="submission" date="2021-09" db="EMBL/GenBank/DDBJ databases">
        <title>Fulvivirga sp. isolated from coastal sediment.</title>
        <authorList>
            <person name="Yu H."/>
        </authorList>
    </citation>
    <scope>NUCLEOTIDE SEQUENCE</scope>
    <source>
        <strain evidence="1">1062</strain>
    </source>
</reference>
<keyword evidence="1" id="KW-0489">Methyltransferase</keyword>
<dbReference type="GO" id="GO:0008168">
    <property type="term" value="F:methyltransferase activity"/>
    <property type="evidence" value="ECO:0007669"/>
    <property type="project" value="UniProtKB-KW"/>
</dbReference>
<dbReference type="Proteomes" id="UP001139409">
    <property type="component" value="Unassembled WGS sequence"/>
</dbReference>
<sequence length="211" mass="24672">MKDLISNNIIARKLKETDVYFRYRRYVKREIYNRRIEFVDSIFPKNGVGAELGVLNGHFSQILLDVAKPKKLHLVDPWYFLEPHWEWANGNKSTVRAVRTILKTYKKEIEAGQVLVHVDFDIPVLEAFADDYLDWAYVDSSHQYEHTRQELNILKHKVKNGGIIAGDDYNSDPNHVHHGVLLAVDEFVKENGLELVYANKENLQWAIRNKK</sequence>
<dbReference type="Pfam" id="PF13578">
    <property type="entry name" value="Methyltransf_24"/>
    <property type="match status" value="1"/>
</dbReference>
<dbReference type="InterPro" id="IPR029063">
    <property type="entry name" value="SAM-dependent_MTases_sf"/>
</dbReference>
<dbReference type="EMBL" id="JAIXNE010000004">
    <property type="protein sequence ID" value="MCA6077134.1"/>
    <property type="molecule type" value="Genomic_DNA"/>
</dbReference>
<dbReference type="EMBL" id="JAIXNE010000002">
    <property type="protein sequence ID" value="MCA6074829.1"/>
    <property type="molecule type" value="Genomic_DNA"/>
</dbReference>
<dbReference type="GO" id="GO:0032259">
    <property type="term" value="P:methylation"/>
    <property type="evidence" value="ECO:0007669"/>
    <property type="project" value="UniProtKB-KW"/>
</dbReference>
<organism evidence="1 4">
    <name type="scientific">Fulvivirga sedimenti</name>
    <dbReference type="NCBI Taxonomy" id="2879465"/>
    <lineage>
        <taxon>Bacteria</taxon>
        <taxon>Pseudomonadati</taxon>
        <taxon>Bacteroidota</taxon>
        <taxon>Cytophagia</taxon>
        <taxon>Cytophagales</taxon>
        <taxon>Fulvivirgaceae</taxon>
        <taxon>Fulvivirga</taxon>
    </lineage>
</organism>
<accession>A0A9X1HMA9</accession>
<evidence type="ECO:0000313" key="4">
    <source>
        <dbReference type="Proteomes" id="UP001139409"/>
    </source>
</evidence>
<gene>
    <name evidence="1" type="ORF">LDX50_08100</name>
    <name evidence="2" type="ORF">LDX50_14070</name>
    <name evidence="3" type="ORF">LDX50_19790</name>
</gene>
<name>A0A9X1HMA9_9BACT</name>
<keyword evidence="4" id="KW-1185">Reference proteome</keyword>
<evidence type="ECO:0000313" key="3">
    <source>
        <dbReference type="EMBL" id="MCA6077134.1"/>
    </source>
</evidence>
<dbReference type="AlphaFoldDB" id="A0A9X1HMA9"/>
<comment type="caution">
    <text evidence="1">The sequence shown here is derived from an EMBL/GenBank/DDBJ whole genome shotgun (WGS) entry which is preliminary data.</text>
</comment>
<keyword evidence="1" id="KW-0808">Transferase</keyword>
<dbReference type="EMBL" id="JAIXNE010000003">
    <property type="protein sequence ID" value="MCA6076006.1"/>
    <property type="molecule type" value="Genomic_DNA"/>
</dbReference>
<dbReference type="RefSeq" id="WP_225697940.1">
    <property type="nucleotide sequence ID" value="NZ_JAIXNE010000002.1"/>
</dbReference>
<evidence type="ECO:0000313" key="2">
    <source>
        <dbReference type="EMBL" id="MCA6076006.1"/>
    </source>
</evidence>
<evidence type="ECO:0000313" key="1">
    <source>
        <dbReference type="EMBL" id="MCA6074829.1"/>
    </source>
</evidence>
<protein>
    <submittedName>
        <fullName evidence="1">Class I SAM-dependent methyltransferase</fullName>
    </submittedName>
</protein>
<dbReference type="Gene3D" id="3.40.50.150">
    <property type="entry name" value="Vaccinia Virus protein VP39"/>
    <property type="match status" value="1"/>
</dbReference>
<dbReference type="SUPFAM" id="SSF53335">
    <property type="entry name" value="S-adenosyl-L-methionine-dependent methyltransferases"/>
    <property type="match status" value="1"/>
</dbReference>